<evidence type="ECO:0000256" key="1">
    <source>
        <dbReference type="ARBA" id="ARBA00022460"/>
    </source>
</evidence>
<keyword evidence="2" id="KW-0732">Signal</keyword>
<dbReference type="OrthoDB" id="6139674at2759"/>
<evidence type="ECO:0000259" key="4">
    <source>
        <dbReference type="PROSITE" id="PS51034"/>
    </source>
</evidence>
<evidence type="ECO:0000313" key="5">
    <source>
        <dbReference type="EMBL" id="GAU93639.1"/>
    </source>
</evidence>
<proteinExistence type="predicted"/>
<feature type="domain" description="ZP" evidence="4">
    <location>
        <begin position="52"/>
        <end position="238"/>
    </location>
</feature>
<keyword evidence="1" id="KW-0193">Cuticle</keyword>
<dbReference type="PANTHER" id="PTHR22907">
    <property type="entry name" value="GH04558P"/>
    <property type="match status" value="1"/>
</dbReference>
<dbReference type="PANTHER" id="PTHR22907:SF54">
    <property type="entry name" value="GH04558P"/>
    <property type="match status" value="1"/>
</dbReference>
<dbReference type="InterPro" id="IPR001507">
    <property type="entry name" value="ZP_dom"/>
</dbReference>
<dbReference type="STRING" id="947166.A0A1D1UVF7"/>
<dbReference type="EMBL" id="BDGG01000002">
    <property type="protein sequence ID" value="GAU93639.1"/>
    <property type="molecule type" value="Genomic_DNA"/>
</dbReference>
<dbReference type="PROSITE" id="PS51034">
    <property type="entry name" value="ZP_2"/>
    <property type="match status" value="1"/>
</dbReference>
<keyword evidence="3" id="KW-0472">Membrane</keyword>
<keyword evidence="6" id="KW-1185">Reference proteome</keyword>
<name>A0A1D1UVF7_RAMVA</name>
<gene>
    <name evidence="5" type="primary">RvY_05549-1</name>
    <name evidence="5" type="synonym">RvY_05549.1</name>
    <name evidence="5" type="ORF">RvY_05549</name>
</gene>
<dbReference type="InterPro" id="IPR056953">
    <property type="entry name" value="CUT_N"/>
</dbReference>
<dbReference type="Pfam" id="PF25057">
    <property type="entry name" value="CUT_N"/>
    <property type="match status" value="1"/>
</dbReference>
<accession>A0A1D1UVF7</accession>
<organism evidence="5 6">
    <name type="scientific">Ramazzottius varieornatus</name>
    <name type="common">Water bear</name>
    <name type="synonym">Tardigrade</name>
    <dbReference type="NCBI Taxonomy" id="947166"/>
    <lineage>
        <taxon>Eukaryota</taxon>
        <taxon>Metazoa</taxon>
        <taxon>Ecdysozoa</taxon>
        <taxon>Tardigrada</taxon>
        <taxon>Eutardigrada</taxon>
        <taxon>Parachela</taxon>
        <taxon>Hypsibioidea</taxon>
        <taxon>Ramazzottiidae</taxon>
        <taxon>Ramazzottius</taxon>
    </lineage>
</organism>
<sequence>MTAYRMRSSGIYGLPGDCLGAYISLLLLISLWFRAEAISDDLGNQVQSVDIDCDPTEIRLVIRTSKPFTGRVYPKGLGKSACERIYNDNSTSRTAVTTYSLPLTGCNAAFQEIPTGMEYQNVITIQVHRHLVTQADKIYSIRCKYESMNTTIVATMNMSDTLPAMQLEASALLPQVGMSIYKGTSESRVMAEAVTIGDPVALVINLASQSTYGMLITNCFVRDGGDMGGIQPLINSKG</sequence>
<keyword evidence="3" id="KW-1133">Transmembrane helix</keyword>
<dbReference type="GO" id="GO:0042302">
    <property type="term" value="F:structural constituent of cuticle"/>
    <property type="evidence" value="ECO:0007669"/>
    <property type="project" value="UniProtKB-KW"/>
</dbReference>
<evidence type="ECO:0000256" key="2">
    <source>
        <dbReference type="ARBA" id="ARBA00022729"/>
    </source>
</evidence>
<evidence type="ECO:0000313" key="6">
    <source>
        <dbReference type="Proteomes" id="UP000186922"/>
    </source>
</evidence>
<dbReference type="SMART" id="SM00241">
    <property type="entry name" value="ZP"/>
    <property type="match status" value="1"/>
</dbReference>
<dbReference type="InterPro" id="IPR051962">
    <property type="entry name" value="Cuticlin"/>
</dbReference>
<reference evidence="5 6" key="1">
    <citation type="journal article" date="2016" name="Nat. Commun.">
        <title>Extremotolerant tardigrade genome and improved radiotolerance of human cultured cells by tardigrade-unique protein.</title>
        <authorList>
            <person name="Hashimoto T."/>
            <person name="Horikawa D.D."/>
            <person name="Saito Y."/>
            <person name="Kuwahara H."/>
            <person name="Kozuka-Hata H."/>
            <person name="Shin-I T."/>
            <person name="Minakuchi Y."/>
            <person name="Ohishi K."/>
            <person name="Motoyama A."/>
            <person name="Aizu T."/>
            <person name="Enomoto A."/>
            <person name="Kondo K."/>
            <person name="Tanaka S."/>
            <person name="Hara Y."/>
            <person name="Koshikawa S."/>
            <person name="Sagara H."/>
            <person name="Miura T."/>
            <person name="Yokobori S."/>
            <person name="Miyagawa K."/>
            <person name="Suzuki Y."/>
            <person name="Kubo T."/>
            <person name="Oyama M."/>
            <person name="Kohara Y."/>
            <person name="Fujiyama A."/>
            <person name="Arakawa K."/>
            <person name="Katayama T."/>
            <person name="Toyoda A."/>
            <person name="Kunieda T."/>
        </authorList>
    </citation>
    <scope>NUCLEOTIDE SEQUENCE [LARGE SCALE GENOMIC DNA]</scope>
    <source>
        <strain evidence="5 6">YOKOZUNA-1</strain>
    </source>
</reference>
<dbReference type="AlphaFoldDB" id="A0A1D1UVF7"/>
<protein>
    <recommendedName>
        <fullName evidence="4">ZP domain-containing protein</fullName>
    </recommendedName>
</protein>
<feature type="transmembrane region" description="Helical" evidence="3">
    <location>
        <begin position="12"/>
        <end position="33"/>
    </location>
</feature>
<evidence type="ECO:0000256" key="3">
    <source>
        <dbReference type="SAM" id="Phobius"/>
    </source>
</evidence>
<comment type="caution">
    <text evidence="5">The sequence shown here is derived from an EMBL/GenBank/DDBJ whole genome shotgun (WGS) entry which is preliminary data.</text>
</comment>
<dbReference type="Proteomes" id="UP000186922">
    <property type="component" value="Unassembled WGS sequence"/>
</dbReference>
<keyword evidence="3" id="KW-0812">Transmembrane</keyword>